<dbReference type="Proteomes" id="UP000663832">
    <property type="component" value="Unassembled WGS sequence"/>
</dbReference>
<dbReference type="Proteomes" id="UP000663877">
    <property type="component" value="Unassembled WGS sequence"/>
</dbReference>
<proteinExistence type="predicted"/>
<evidence type="ECO:0000313" key="5">
    <source>
        <dbReference type="EMBL" id="CAF1615532.1"/>
    </source>
</evidence>
<dbReference type="EMBL" id="CAJNOI010001332">
    <property type="protein sequence ID" value="CAF1404864.1"/>
    <property type="molecule type" value="Genomic_DNA"/>
</dbReference>
<evidence type="ECO:0000313" key="6">
    <source>
        <dbReference type="Proteomes" id="UP000663832"/>
    </source>
</evidence>
<dbReference type="EMBL" id="CAJNOM010001658">
    <property type="protein sequence ID" value="CAF1615532.1"/>
    <property type="molecule type" value="Genomic_DNA"/>
</dbReference>
<dbReference type="SUPFAM" id="SSF49562">
    <property type="entry name" value="C2 domain (Calcium/lipid-binding domain, CaLB)"/>
    <property type="match status" value="1"/>
</dbReference>
<comment type="caution">
    <text evidence="4">The sequence shown here is derived from an EMBL/GenBank/DDBJ whole genome shotgun (WGS) entry which is preliminary data.</text>
</comment>
<evidence type="ECO:0000256" key="1">
    <source>
        <dbReference type="SAM" id="Coils"/>
    </source>
</evidence>
<keyword evidence="1" id="KW-0175">Coiled coil</keyword>
<sequence>MAGQITTAAAAAAAPSGTTDQKDYNLQNVAIPVQPVTVPSRSNYDLPPVMAMAKYSGLFPHVAPRSKDLLHILVHGAANLPFIDGRQPRCYVTAQSRSTMATQDIGETINATNVIEGISPHWNEMIYADILEDTNHSEEVIILIIDEPRQRTIAEHRFPWRWLEPFYQYHVNLQHTLTQTSQTTSLFLSIMRKQSSLSKEDIRYFGLEVLLNRFEAPLIKTEVLYAVARIVPDYETYKHDNLRNQDNPQLGIDFRKITMPSAQDFNIATYSYGGFPQVSLASKESKVPTWMHNYLFSHEHEKDNMFSNSAALVIEFYGFRPINNNPNWFIKGLLGWVTVRLDTRTYDALTAPNSADGMRTDGMLVESDGQLVAESSKYLTSEVLLRLIAERHPGKNLVGFAASNLPILPSYFVEGVRHGAGAAPPVYLQVTTDQPVLPPMMPQQQQQQPVMQTGSPIIPGSFIAPQFYGGGSQYGILPSIQLIDKGDGVRFHVPRINQYDMTDLPTEYRTMLPVNFPPRSDDDIDGWFDYFQREVANYQSAIRRVIVDVTQLRQQLGIITAANQDLKMRIDNFDKKKKVLYEIFEGDKLDKEKIRDIFNRLSARISAQQLELKENYGKISTYEKDIARKGELRDQYDALVRTMQAREIELRLMRERLGKADGLEETVRHQEIVIEKLESMINNYMRDKRSRGMFTDVDQTFLSQHASLTTDFDRRQTNRQETRIIERPIIVERPVIVERTVVETRPAVENRTVVEHNSHTGHTHTLHDHHHHDHDHRCSIHKGLPRKATAIKKTVTIVDNEDAKRQAEIARQRDEATQQRDEAARQREALLKQREDLVRQNLTYQQELANLRARFQENAAGWGREKAELISRINDIDQPVS</sequence>
<dbReference type="PANTHER" id="PTHR21623">
    <property type="entry name" value="SPERIOLIN-BINDING FACTOR"/>
    <property type="match status" value="1"/>
</dbReference>
<dbReference type="AlphaFoldDB" id="A0A815L4A6"/>
<feature type="region of interest" description="Disordered" evidence="2">
    <location>
        <begin position="1"/>
        <end position="21"/>
    </location>
</feature>
<name>A0A815L4A6_9BILA</name>
<dbReference type="InterPro" id="IPR000008">
    <property type="entry name" value="C2_dom"/>
</dbReference>
<feature type="domain" description="C2" evidence="3">
    <location>
        <begin position="69"/>
        <end position="172"/>
    </location>
</feature>
<dbReference type="GO" id="GO:0005777">
    <property type="term" value="C:peroxisome"/>
    <property type="evidence" value="ECO:0007669"/>
    <property type="project" value="TreeGrafter"/>
</dbReference>
<keyword evidence="6" id="KW-1185">Reference proteome</keyword>
<organism evidence="4 7">
    <name type="scientific">Adineta steineri</name>
    <dbReference type="NCBI Taxonomy" id="433720"/>
    <lineage>
        <taxon>Eukaryota</taxon>
        <taxon>Metazoa</taxon>
        <taxon>Spiralia</taxon>
        <taxon>Gnathifera</taxon>
        <taxon>Rotifera</taxon>
        <taxon>Eurotatoria</taxon>
        <taxon>Bdelloidea</taxon>
        <taxon>Adinetida</taxon>
        <taxon>Adinetidae</taxon>
        <taxon>Adineta</taxon>
    </lineage>
</organism>
<gene>
    <name evidence="4" type="ORF">BJG266_LOCUS37873</name>
    <name evidence="5" type="ORF">QVE165_LOCUS54758</name>
</gene>
<evidence type="ECO:0000259" key="3">
    <source>
        <dbReference type="SMART" id="SM00239"/>
    </source>
</evidence>
<evidence type="ECO:0000256" key="2">
    <source>
        <dbReference type="SAM" id="MobiDB-lite"/>
    </source>
</evidence>
<reference evidence="4" key="1">
    <citation type="submission" date="2021-02" db="EMBL/GenBank/DDBJ databases">
        <authorList>
            <person name="Nowell W R."/>
        </authorList>
    </citation>
    <scope>NUCLEOTIDE SEQUENCE</scope>
</reference>
<dbReference type="InterPro" id="IPR039889">
    <property type="entry name" value="CCD33"/>
</dbReference>
<feature type="region of interest" description="Disordered" evidence="2">
    <location>
        <begin position="759"/>
        <end position="779"/>
    </location>
</feature>
<protein>
    <recommendedName>
        <fullName evidence="3">C2 domain-containing protein</fullName>
    </recommendedName>
</protein>
<dbReference type="PANTHER" id="PTHR21623:SF2">
    <property type="entry name" value="COILED-COIL DOMAIN-CONTAINING PROTEIN 33"/>
    <property type="match status" value="1"/>
</dbReference>
<accession>A0A815L4A6</accession>
<dbReference type="OrthoDB" id="552574at2759"/>
<feature type="coiled-coil region" evidence="1">
    <location>
        <begin position="800"/>
        <end position="854"/>
    </location>
</feature>
<dbReference type="InterPro" id="IPR035892">
    <property type="entry name" value="C2_domain_sf"/>
</dbReference>
<evidence type="ECO:0000313" key="4">
    <source>
        <dbReference type="EMBL" id="CAF1404864.1"/>
    </source>
</evidence>
<evidence type="ECO:0000313" key="7">
    <source>
        <dbReference type="Proteomes" id="UP000663877"/>
    </source>
</evidence>
<dbReference type="SMART" id="SM00239">
    <property type="entry name" value="C2"/>
    <property type="match status" value="1"/>
</dbReference>